<dbReference type="NCBIfam" id="TIGR00711">
    <property type="entry name" value="efflux_EmrB"/>
    <property type="match status" value="1"/>
</dbReference>
<dbReference type="InterPro" id="IPR011701">
    <property type="entry name" value="MFS"/>
</dbReference>
<evidence type="ECO:0000256" key="2">
    <source>
        <dbReference type="ARBA" id="ARBA00022448"/>
    </source>
</evidence>
<evidence type="ECO:0000313" key="10">
    <source>
        <dbReference type="EMBL" id="MDP9866222.1"/>
    </source>
</evidence>
<reference evidence="10 11" key="1">
    <citation type="submission" date="2023-07" db="EMBL/GenBank/DDBJ databases">
        <title>Sequencing the genomes of 1000 actinobacteria strains.</title>
        <authorList>
            <person name="Klenk H.-P."/>
        </authorList>
    </citation>
    <scope>NUCLEOTIDE SEQUENCE [LARGE SCALE GENOMIC DNA]</scope>
    <source>
        <strain evidence="10 11">DSM 44109</strain>
    </source>
</reference>
<feature type="transmembrane region" description="Helical" evidence="8">
    <location>
        <begin position="223"/>
        <end position="241"/>
    </location>
</feature>
<dbReference type="CDD" id="cd17321">
    <property type="entry name" value="MFS_MMR_MDR_like"/>
    <property type="match status" value="1"/>
</dbReference>
<evidence type="ECO:0000256" key="8">
    <source>
        <dbReference type="SAM" id="Phobius"/>
    </source>
</evidence>
<comment type="caution">
    <text evidence="10">The sequence shown here is derived from an EMBL/GenBank/DDBJ whole genome shotgun (WGS) entry which is preliminary data.</text>
</comment>
<dbReference type="Proteomes" id="UP001230426">
    <property type="component" value="Unassembled WGS sequence"/>
</dbReference>
<feature type="transmembrane region" description="Helical" evidence="8">
    <location>
        <begin position="49"/>
        <end position="65"/>
    </location>
</feature>
<keyword evidence="11" id="KW-1185">Reference proteome</keyword>
<feature type="transmembrane region" description="Helical" evidence="8">
    <location>
        <begin position="399"/>
        <end position="418"/>
    </location>
</feature>
<feature type="transmembrane region" description="Helical" evidence="8">
    <location>
        <begin position="98"/>
        <end position="120"/>
    </location>
</feature>
<dbReference type="InterPro" id="IPR020846">
    <property type="entry name" value="MFS_dom"/>
</dbReference>
<feature type="transmembrane region" description="Helical" evidence="8">
    <location>
        <begin position="159"/>
        <end position="180"/>
    </location>
</feature>
<gene>
    <name evidence="10" type="ORF">J2S55_005488</name>
</gene>
<comment type="subcellular location">
    <subcellularLocation>
        <location evidence="1">Cell membrane</location>
        <topology evidence="1">Multi-pass membrane protein</topology>
    </subcellularLocation>
</comment>
<dbReference type="InterPro" id="IPR036259">
    <property type="entry name" value="MFS_trans_sf"/>
</dbReference>
<keyword evidence="3" id="KW-1003">Cell membrane</keyword>
<keyword evidence="2" id="KW-0813">Transport</keyword>
<feature type="transmembrane region" description="Helical" evidence="8">
    <location>
        <begin position="192"/>
        <end position="211"/>
    </location>
</feature>
<dbReference type="PRINTS" id="PR01036">
    <property type="entry name" value="TCRTETB"/>
</dbReference>
<proteinExistence type="predicted"/>
<keyword evidence="5 8" id="KW-1133">Transmembrane helix</keyword>
<evidence type="ECO:0000256" key="7">
    <source>
        <dbReference type="SAM" id="MobiDB-lite"/>
    </source>
</evidence>
<feature type="domain" description="Major facilitator superfamily (MFS) profile" evidence="9">
    <location>
        <begin position="7"/>
        <end position="497"/>
    </location>
</feature>
<dbReference type="PROSITE" id="PS50850">
    <property type="entry name" value="MFS"/>
    <property type="match status" value="1"/>
</dbReference>
<protein>
    <submittedName>
        <fullName evidence="10">EmrB/QacA subfamily drug resistance transporter</fullName>
    </submittedName>
</protein>
<feature type="transmembrane region" description="Helical" evidence="8">
    <location>
        <begin position="72"/>
        <end position="92"/>
    </location>
</feature>
<dbReference type="InterPro" id="IPR004638">
    <property type="entry name" value="EmrB-like"/>
</dbReference>
<evidence type="ECO:0000256" key="5">
    <source>
        <dbReference type="ARBA" id="ARBA00022989"/>
    </source>
</evidence>
<evidence type="ECO:0000259" key="9">
    <source>
        <dbReference type="PROSITE" id="PS50850"/>
    </source>
</evidence>
<feature type="region of interest" description="Disordered" evidence="7">
    <location>
        <begin position="499"/>
        <end position="535"/>
    </location>
</feature>
<evidence type="ECO:0000256" key="6">
    <source>
        <dbReference type="ARBA" id="ARBA00023136"/>
    </source>
</evidence>
<dbReference type="Pfam" id="PF07690">
    <property type="entry name" value="MFS_1"/>
    <property type="match status" value="1"/>
</dbReference>
<evidence type="ECO:0000313" key="11">
    <source>
        <dbReference type="Proteomes" id="UP001230426"/>
    </source>
</evidence>
<dbReference type="EMBL" id="JAUSRB010000002">
    <property type="protein sequence ID" value="MDP9866222.1"/>
    <property type="molecule type" value="Genomic_DNA"/>
</dbReference>
<dbReference type="Gene3D" id="1.20.1720.10">
    <property type="entry name" value="Multidrug resistance protein D"/>
    <property type="match status" value="1"/>
</dbReference>
<evidence type="ECO:0000256" key="4">
    <source>
        <dbReference type="ARBA" id="ARBA00022692"/>
    </source>
</evidence>
<feature type="transmembrane region" description="Helical" evidence="8">
    <location>
        <begin position="326"/>
        <end position="344"/>
    </location>
</feature>
<dbReference type="SUPFAM" id="SSF103473">
    <property type="entry name" value="MFS general substrate transporter"/>
    <property type="match status" value="1"/>
</dbReference>
<sequence>MARKWWTLVVACAATFMLLLDITIVVVALPDMQHALDASFGDLQWVTDAYALTLAALLLTSGSLADRFGRRLLFLIGLTVFTAGSLLCGVAQDPLTLIASRAVQGVGGAVMFATSPALIATTFQGRERGIAFGVWGAVAGVATALGPILGGAITTWISWRGIFLVNLPIGVAAIAAAVRRVDESRSPYASRIDWPGVSTLTAGLFSLVYALIRAGETAWSDRGVVICSVLAAVFLAAFLAVEAKVSEPMFDLSLLRTPTFLGGSIAAFAMNASLFAMFLYLVLYLQNALGHSPLGAGARLLVVSACSTVAATVAGRLSSHVPARWLIGPGLILVGVGLLLMTGLDAGSEWTHLVPGFVVAGIGSGMVNPPLASTAVGVVPAHRSGMASGVNQTFRQVGIAVGIALYGSMFSSSLYSGLKERLGSTPELRGYTDRLADAVHRGDPGQVIGSAALQDRGRLWEAAGAGFASSLNDLLLAGGMMAVVGGILAFALIRSKDSVPPGGGREQPQGANPPAARPSSTHPADSGARDSTCGH</sequence>
<evidence type="ECO:0000256" key="3">
    <source>
        <dbReference type="ARBA" id="ARBA00022475"/>
    </source>
</evidence>
<dbReference type="PANTHER" id="PTHR42718:SF49">
    <property type="entry name" value="EXPORT PROTEIN"/>
    <property type="match status" value="1"/>
</dbReference>
<keyword evidence="6 8" id="KW-0472">Membrane</keyword>
<keyword evidence="4 8" id="KW-0812">Transmembrane</keyword>
<feature type="transmembrane region" description="Helical" evidence="8">
    <location>
        <begin position="261"/>
        <end position="284"/>
    </location>
</feature>
<dbReference type="Gene3D" id="1.20.1250.20">
    <property type="entry name" value="MFS general substrate transporter like domains"/>
    <property type="match status" value="1"/>
</dbReference>
<feature type="transmembrane region" description="Helical" evidence="8">
    <location>
        <begin position="132"/>
        <end position="153"/>
    </location>
</feature>
<feature type="transmembrane region" description="Helical" evidence="8">
    <location>
        <begin position="7"/>
        <end position="29"/>
    </location>
</feature>
<feature type="transmembrane region" description="Helical" evidence="8">
    <location>
        <begin position="356"/>
        <end position="379"/>
    </location>
</feature>
<name>A0ABT9RAE5_9ACTN</name>
<feature type="transmembrane region" description="Helical" evidence="8">
    <location>
        <begin position="474"/>
        <end position="493"/>
    </location>
</feature>
<feature type="transmembrane region" description="Helical" evidence="8">
    <location>
        <begin position="296"/>
        <end position="314"/>
    </location>
</feature>
<accession>A0ABT9RAE5</accession>
<dbReference type="PANTHER" id="PTHR42718">
    <property type="entry name" value="MAJOR FACILITATOR SUPERFAMILY MULTIDRUG TRANSPORTER MFSC"/>
    <property type="match status" value="1"/>
</dbReference>
<evidence type="ECO:0000256" key="1">
    <source>
        <dbReference type="ARBA" id="ARBA00004651"/>
    </source>
</evidence>
<dbReference type="RefSeq" id="WP_306866568.1">
    <property type="nucleotide sequence ID" value="NZ_JAUSRB010000002.1"/>
</dbReference>
<organism evidence="10 11">
    <name type="scientific">Streptosporangium brasiliense</name>
    <dbReference type="NCBI Taxonomy" id="47480"/>
    <lineage>
        <taxon>Bacteria</taxon>
        <taxon>Bacillati</taxon>
        <taxon>Actinomycetota</taxon>
        <taxon>Actinomycetes</taxon>
        <taxon>Streptosporangiales</taxon>
        <taxon>Streptosporangiaceae</taxon>
        <taxon>Streptosporangium</taxon>
    </lineage>
</organism>